<keyword evidence="1" id="KW-0812">Transmembrane</keyword>
<proteinExistence type="predicted"/>
<gene>
    <name evidence="2" type="ORF">SAMN02744040_00281</name>
</gene>
<dbReference type="Pfam" id="PF09960">
    <property type="entry name" value="DUF2194"/>
    <property type="match status" value="1"/>
</dbReference>
<dbReference type="Proteomes" id="UP000242520">
    <property type="component" value="Unassembled WGS sequence"/>
</dbReference>
<feature type="transmembrane region" description="Helical" evidence="1">
    <location>
        <begin position="6"/>
        <end position="23"/>
    </location>
</feature>
<dbReference type="Gene3D" id="3.20.20.370">
    <property type="entry name" value="Glycoside hydrolase/deacetylase"/>
    <property type="match status" value="1"/>
</dbReference>
<dbReference type="RefSeq" id="WP_072723078.1">
    <property type="nucleotide sequence ID" value="NZ_FQXH01000005.1"/>
</dbReference>
<evidence type="ECO:0000313" key="3">
    <source>
        <dbReference type="Proteomes" id="UP000242520"/>
    </source>
</evidence>
<organism evidence="2 3">
    <name type="scientific">Tepidibacter thalassicus DSM 15285</name>
    <dbReference type="NCBI Taxonomy" id="1123350"/>
    <lineage>
        <taxon>Bacteria</taxon>
        <taxon>Bacillati</taxon>
        <taxon>Bacillota</taxon>
        <taxon>Clostridia</taxon>
        <taxon>Peptostreptococcales</taxon>
        <taxon>Peptostreptococcaceae</taxon>
        <taxon>Tepidibacter</taxon>
    </lineage>
</organism>
<keyword evidence="1" id="KW-1133">Transmembrane helix</keyword>
<dbReference type="InterPro" id="IPR011330">
    <property type="entry name" value="Glyco_hydro/deAcase_b/a-brl"/>
</dbReference>
<keyword evidence="3" id="KW-1185">Reference proteome</keyword>
<keyword evidence="1" id="KW-0472">Membrane</keyword>
<dbReference type="EMBL" id="FQXH01000005">
    <property type="protein sequence ID" value="SHG94356.1"/>
    <property type="molecule type" value="Genomic_DNA"/>
</dbReference>
<dbReference type="InterPro" id="IPR029062">
    <property type="entry name" value="Class_I_gatase-like"/>
</dbReference>
<dbReference type="OrthoDB" id="9761886at2"/>
<evidence type="ECO:0000256" key="1">
    <source>
        <dbReference type="SAM" id="Phobius"/>
    </source>
</evidence>
<dbReference type="SUPFAM" id="SSF88713">
    <property type="entry name" value="Glycoside hydrolase/deacetylase"/>
    <property type="match status" value="1"/>
</dbReference>
<dbReference type="STRING" id="1123350.SAMN02744040_00281"/>
<reference evidence="3" key="1">
    <citation type="submission" date="2016-11" db="EMBL/GenBank/DDBJ databases">
        <authorList>
            <person name="Varghese N."/>
            <person name="Submissions S."/>
        </authorList>
    </citation>
    <scope>NUCLEOTIDE SEQUENCE [LARGE SCALE GENOMIC DNA]</scope>
    <source>
        <strain evidence="3">DSM 15285</strain>
    </source>
</reference>
<sequence>MNVKISVIYILAIILAFAIFVQISRFSTFEKIFTVNQEYKQSKLHYISCSVPKDYKKILVLYSRKDEGSNSLYNNIYYTFNMAKLNYKLINIESKDVEKEINKLKKDDLLVIGSERLYEIKKPQKIRQYIEKGGKVVFLVRSNFNQFNNIVGIKKNRGFLKNTLNGFKFEKKLFPGLDKLEITNEKIINSSLDVELNDSVDILATSENRPIIWTNKYKKGQILYINSTLMMDKANRGLLLQYISYIDDCFLSTIFNGKIVNIDDFPAPIKPGKDEVIYSQYNMDNKSFYKNIWWSSIYNIAKKYNIKYTGLVIGTYTNTTKTPLNKLNKLELEDIKYFGRKLLENYGEIGIHGYNHNSLALDNQINFKKYNYNKWESQKVMEKGLTILKNNLNNIYGRIKIYTYVPASNIISKEGKVAVKNVFKDIKIYAGLYTGEPEKGVLYQEFGKDPDVSGVYDFPRLSSGYHYNVDVMWDIYNGIAHYGIFNHFIHPDDILDKKRSKGNTWKEMEMSLEKIFANVYKNFGFLRPMTNIQAYDEYIKKEELKVYVTKKNNTISIYYDKLIPPAYHYLRLKNNKISKIKGGEFTLIDKNTNLYLIKGSEAKIEIKLK</sequence>
<protein>
    <submittedName>
        <fullName evidence="2">Uncharacterized protein</fullName>
    </submittedName>
</protein>
<dbReference type="InterPro" id="IPR018695">
    <property type="entry name" value="DUF2194"/>
</dbReference>
<dbReference type="SUPFAM" id="SSF52317">
    <property type="entry name" value="Class I glutamine amidotransferase-like"/>
    <property type="match status" value="1"/>
</dbReference>
<dbReference type="Gene3D" id="3.40.50.880">
    <property type="match status" value="1"/>
</dbReference>
<accession>A0A1M5NXQ8</accession>
<evidence type="ECO:0000313" key="2">
    <source>
        <dbReference type="EMBL" id="SHG94356.1"/>
    </source>
</evidence>
<dbReference type="AlphaFoldDB" id="A0A1M5NXQ8"/>
<name>A0A1M5NXQ8_9FIRM</name>
<dbReference type="GO" id="GO:0005975">
    <property type="term" value="P:carbohydrate metabolic process"/>
    <property type="evidence" value="ECO:0007669"/>
    <property type="project" value="InterPro"/>
</dbReference>